<dbReference type="OrthoDB" id="1678883at2759"/>
<evidence type="ECO:0008006" key="3">
    <source>
        <dbReference type="Google" id="ProtNLM"/>
    </source>
</evidence>
<organism evidence="1 2">
    <name type="scientific">Nyssa sinensis</name>
    <dbReference type="NCBI Taxonomy" id="561372"/>
    <lineage>
        <taxon>Eukaryota</taxon>
        <taxon>Viridiplantae</taxon>
        <taxon>Streptophyta</taxon>
        <taxon>Embryophyta</taxon>
        <taxon>Tracheophyta</taxon>
        <taxon>Spermatophyta</taxon>
        <taxon>Magnoliopsida</taxon>
        <taxon>eudicotyledons</taxon>
        <taxon>Gunneridae</taxon>
        <taxon>Pentapetalae</taxon>
        <taxon>asterids</taxon>
        <taxon>Cornales</taxon>
        <taxon>Nyssaceae</taxon>
        <taxon>Nyssa</taxon>
    </lineage>
</organism>
<gene>
    <name evidence="1" type="ORF">F0562_003916</name>
</gene>
<accession>A0A5J5C0P0</accession>
<name>A0A5J5C0P0_9ASTE</name>
<keyword evidence="2" id="KW-1185">Reference proteome</keyword>
<protein>
    <recommendedName>
        <fullName evidence="3">No apical meristem-associated C-terminal domain-containing protein</fullName>
    </recommendedName>
</protein>
<proteinExistence type="predicted"/>
<sequence>MSTELLCKFPDNGAVDFDYSQSSIGSPLVSSRLFPPVVSFQLGDGHGNGLSLTMPPIELGPSTQRKRKLSFDDEKEKGLLLENNNIGTLINKKLGVMIDQRDLFRQRIEEQKKKVQDTEVAAAKRLEEAKEATKEATKARMMDLINSMGRELVDSGYLLCRKRIQKLYPDLDISRLDDVEVESLPSSPNPPDVEGFVEVIPPISSIPPKTK</sequence>
<evidence type="ECO:0000313" key="1">
    <source>
        <dbReference type="EMBL" id="KAA8547487.1"/>
    </source>
</evidence>
<dbReference type="AlphaFoldDB" id="A0A5J5C0P0"/>
<reference evidence="1 2" key="1">
    <citation type="submission" date="2019-09" db="EMBL/GenBank/DDBJ databases">
        <title>A chromosome-level genome assembly of the Chinese tupelo Nyssa sinensis.</title>
        <authorList>
            <person name="Yang X."/>
            <person name="Kang M."/>
            <person name="Yang Y."/>
            <person name="Xiong H."/>
            <person name="Wang M."/>
            <person name="Zhang Z."/>
            <person name="Wang Z."/>
            <person name="Wu H."/>
            <person name="Ma T."/>
            <person name="Liu J."/>
            <person name="Xi Z."/>
        </authorList>
    </citation>
    <scope>NUCLEOTIDE SEQUENCE [LARGE SCALE GENOMIC DNA]</scope>
    <source>
        <strain evidence="1">J267</strain>
        <tissue evidence="1">Leaf</tissue>
    </source>
</reference>
<evidence type="ECO:0000313" key="2">
    <source>
        <dbReference type="Proteomes" id="UP000325577"/>
    </source>
</evidence>
<dbReference type="Proteomes" id="UP000325577">
    <property type="component" value="Linkage Group LG1"/>
</dbReference>
<dbReference type="EMBL" id="CM018032">
    <property type="protein sequence ID" value="KAA8547487.1"/>
    <property type="molecule type" value="Genomic_DNA"/>
</dbReference>